<protein>
    <submittedName>
        <fullName evidence="1">Uncharacterized protein</fullName>
    </submittedName>
</protein>
<proteinExistence type="predicted"/>
<evidence type="ECO:0000313" key="1">
    <source>
        <dbReference type="EMBL" id="CAI9602227.1"/>
    </source>
</evidence>
<accession>A0ABN9G1Z2</accession>
<dbReference type="EMBL" id="CATNWA010017659">
    <property type="protein sequence ID" value="CAI9602227.1"/>
    <property type="molecule type" value="Genomic_DNA"/>
</dbReference>
<dbReference type="Proteomes" id="UP001162483">
    <property type="component" value="Unassembled WGS sequence"/>
</dbReference>
<keyword evidence="2" id="KW-1185">Reference proteome</keyword>
<reference evidence="1" key="1">
    <citation type="submission" date="2023-05" db="EMBL/GenBank/DDBJ databases">
        <authorList>
            <person name="Stuckert A."/>
        </authorList>
    </citation>
    <scope>NUCLEOTIDE SEQUENCE</scope>
</reference>
<feature type="non-terminal residue" evidence="1">
    <location>
        <position position="35"/>
    </location>
</feature>
<gene>
    <name evidence="1" type="ORF">SPARVUS_LOCUS13098181</name>
</gene>
<name>A0ABN9G1Z2_9NEOB</name>
<evidence type="ECO:0000313" key="2">
    <source>
        <dbReference type="Proteomes" id="UP001162483"/>
    </source>
</evidence>
<comment type="caution">
    <text evidence="1">The sequence shown here is derived from an EMBL/GenBank/DDBJ whole genome shotgun (WGS) entry which is preliminary data.</text>
</comment>
<sequence>MSCQSTPAQNLPGLFLRQCPVSAFSQCLSVPPHQC</sequence>
<organism evidence="1 2">
    <name type="scientific">Staurois parvus</name>
    <dbReference type="NCBI Taxonomy" id="386267"/>
    <lineage>
        <taxon>Eukaryota</taxon>
        <taxon>Metazoa</taxon>
        <taxon>Chordata</taxon>
        <taxon>Craniata</taxon>
        <taxon>Vertebrata</taxon>
        <taxon>Euteleostomi</taxon>
        <taxon>Amphibia</taxon>
        <taxon>Batrachia</taxon>
        <taxon>Anura</taxon>
        <taxon>Neobatrachia</taxon>
        <taxon>Ranoidea</taxon>
        <taxon>Ranidae</taxon>
        <taxon>Staurois</taxon>
    </lineage>
</organism>